<dbReference type="AlphaFoldDB" id="E2AZG1"/>
<sequence>MQASLSVRTIGCIGKCTTGLTAEELDQITDNINKTLSHPKGRQIFERYLQQRNLQSSLECLELYKICSESLAKELSKLQSKDSDLESLIVDVMTVREITEDLDGVPQIDMALMERFNEALTNKTREALLNILEDTRDRSRDYLKNVHQNLFRQSVTDIQLDSVDILPEALKRQVQRTWHQKYDALLSQNECLKEQINTMNYKMKKKQKQINTLQQKLLNLAGKIVNSDENNEKICSKCWILTNEP</sequence>
<name>E2AZG1_CAMFO</name>
<keyword evidence="1" id="KW-0175">Coiled coil</keyword>
<protein>
    <submittedName>
        <fullName evidence="2">Uncharacterized protein</fullName>
    </submittedName>
</protein>
<evidence type="ECO:0000256" key="1">
    <source>
        <dbReference type="SAM" id="Coils"/>
    </source>
</evidence>
<dbReference type="OrthoDB" id="6596404at2759"/>
<feature type="coiled-coil region" evidence="1">
    <location>
        <begin position="189"/>
        <end position="223"/>
    </location>
</feature>
<dbReference type="Proteomes" id="UP000000311">
    <property type="component" value="Unassembled WGS sequence"/>
</dbReference>
<organism evidence="3">
    <name type="scientific">Camponotus floridanus</name>
    <name type="common">Florida carpenter ant</name>
    <dbReference type="NCBI Taxonomy" id="104421"/>
    <lineage>
        <taxon>Eukaryota</taxon>
        <taxon>Metazoa</taxon>
        <taxon>Ecdysozoa</taxon>
        <taxon>Arthropoda</taxon>
        <taxon>Hexapoda</taxon>
        <taxon>Insecta</taxon>
        <taxon>Pterygota</taxon>
        <taxon>Neoptera</taxon>
        <taxon>Endopterygota</taxon>
        <taxon>Hymenoptera</taxon>
        <taxon>Apocrita</taxon>
        <taxon>Aculeata</taxon>
        <taxon>Formicoidea</taxon>
        <taxon>Formicidae</taxon>
        <taxon>Formicinae</taxon>
        <taxon>Camponotus</taxon>
    </lineage>
</organism>
<evidence type="ECO:0000313" key="3">
    <source>
        <dbReference type="Proteomes" id="UP000000311"/>
    </source>
</evidence>
<proteinExistence type="predicted"/>
<keyword evidence="3" id="KW-1185">Reference proteome</keyword>
<evidence type="ECO:0000313" key="2">
    <source>
        <dbReference type="EMBL" id="EFN61200.1"/>
    </source>
</evidence>
<dbReference type="EMBL" id="GL444207">
    <property type="protein sequence ID" value="EFN61200.1"/>
    <property type="molecule type" value="Genomic_DNA"/>
</dbReference>
<dbReference type="InParanoid" id="E2AZG1"/>
<reference evidence="2 3" key="1">
    <citation type="journal article" date="2010" name="Science">
        <title>Genomic comparison of the ants Camponotus floridanus and Harpegnathos saltator.</title>
        <authorList>
            <person name="Bonasio R."/>
            <person name="Zhang G."/>
            <person name="Ye C."/>
            <person name="Mutti N.S."/>
            <person name="Fang X."/>
            <person name="Qin N."/>
            <person name="Donahue G."/>
            <person name="Yang P."/>
            <person name="Li Q."/>
            <person name="Li C."/>
            <person name="Zhang P."/>
            <person name="Huang Z."/>
            <person name="Berger S.L."/>
            <person name="Reinberg D."/>
            <person name="Wang J."/>
            <person name="Liebig J."/>
        </authorList>
    </citation>
    <scope>NUCLEOTIDE SEQUENCE [LARGE SCALE GENOMIC DNA]</scope>
    <source>
        <strain evidence="3">C129</strain>
    </source>
</reference>
<accession>E2AZG1</accession>
<gene>
    <name evidence="2" type="ORF">EAG_12759</name>
</gene>